<feature type="transmembrane region" description="Helical" evidence="8">
    <location>
        <begin position="308"/>
        <end position="332"/>
    </location>
</feature>
<gene>
    <name evidence="10" type="ORF">EHYA_03677</name>
</gene>
<feature type="domain" description="SSD" evidence="9">
    <location>
        <begin position="205"/>
        <end position="330"/>
    </location>
</feature>
<dbReference type="InterPro" id="IPR050545">
    <property type="entry name" value="Mycobact_MmpL"/>
</dbReference>
<feature type="transmembrane region" description="Helical" evidence="8">
    <location>
        <begin position="181"/>
        <end position="198"/>
    </location>
</feature>
<dbReference type="OrthoDB" id="7051771at2"/>
<dbReference type="Gene3D" id="1.20.1640.10">
    <property type="entry name" value="Multidrug efflux transporter AcrB transmembrane domain"/>
    <property type="match status" value="2"/>
</dbReference>
<feature type="region of interest" description="Disordered" evidence="7">
    <location>
        <begin position="339"/>
        <end position="358"/>
    </location>
</feature>
<keyword evidence="11" id="KW-1185">Reference proteome</keyword>
<dbReference type="InterPro" id="IPR004869">
    <property type="entry name" value="MMPL_dom"/>
</dbReference>
<comment type="subcellular location">
    <subcellularLocation>
        <location evidence="1">Cell membrane</location>
        <topology evidence="1">Multi-pass membrane protein</topology>
    </subcellularLocation>
</comment>
<evidence type="ECO:0000256" key="6">
    <source>
        <dbReference type="ARBA" id="ARBA00023136"/>
    </source>
</evidence>
<evidence type="ECO:0000259" key="9">
    <source>
        <dbReference type="PROSITE" id="PS50156"/>
    </source>
</evidence>
<sequence>MSALAKWCHRRRALVVLVWALALVALVVAGLRAGSATDDGFSLPGMESTRAMDLVEQALPERSGAVATVVWQVEPGHDVRDSVVRERMGATLDRIRGSASVGAVDGPYGTDPGAVARIAEGGRVAYADVTFARQSAEVPKADIRRVIDTARAARTTGLRVELGGAVIREVTEDDSDHTGEVIGVVAAAIVLFVAFGSFGATVLPILTALAGVGTGLMLVRLLSHTMSIGSMGPILGTLIGLGVGIDYALFIVTRHTAGLRAGLSVREAVVEAMDTSGRAVLFAGGTVVVALLGLFVLDMSYIDGAAVAASTTVVCTVLAAVTLLPALLGLLGERVSGRRERRGLSGPGRPSGRGRARASGPARVGVWVRWAGVVRRRPRVLTLCALGVIAVSTIPMLSIRLGLSDAGNDATSSTTRQSYDMLADGFGPGFNGPLDLVARVRSDADRAALTTLAGVVGRTPGVAAVGAPVWSPDARIGIVRVFPTTSPQSRATSDLIDRLRDGPIPAAEGATTLRVYVGGVTATGKDFAGVLRDKLPLFVTVIVALGFVLLLLAFRSVVVPITAAVMNLSATCASFGIVVAVFQFGWGVDALGAGAAGPVEATVPVIMVAILFGLSMDYQVFLISRMHEEWVRSRDNARAIAVGQIETGRVITAAAAIMVAVFMAFVFGGRRVIAEFGVGLTAAVALDAFVLRTVLVPALMHLIGRANWWLPAWLDRRLPRVSIDAPETAKPEQTNGPG</sequence>
<evidence type="ECO:0000256" key="5">
    <source>
        <dbReference type="ARBA" id="ARBA00022989"/>
    </source>
</evidence>
<evidence type="ECO:0000256" key="3">
    <source>
        <dbReference type="ARBA" id="ARBA00022475"/>
    </source>
</evidence>
<dbReference type="EMBL" id="BIFH01000019">
    <property type="protein sequence ID" value="GCD95993.1"/>
    <property type="molecule type" value="Genomic_DNA"/>
</dbReference>
<dbReference type="RefSeq" id="WP_126638084.1">
    <property type="nucleotide sequence ID" value="NZ_BIFH01000019.1"/>
</dbReference>
<keyword evidence="3" id="KW-1003">Cell membrane</keyword>
<dbReference type="InterPro" id="IPR000731">
    <property type="entry name" value="SSD"/>
</dbReference>
<keyword evidence="4 8" id="KW-0812">Transmembrane</keyword>
<dbReference type="SUPFAM" id="SSF82866">
    <property type="entry name" value="Multidrug efflux transporter AcrB transmembrane domain"/>
    <property type="match status" value="2"/>
</dbReference>
<organism evidence="10 11">
    <name type="scientific">Embleya hyalina</name>
    <dbReference type="NCBI Taxonomy" id="516124"/>
    <lineage>
        <taxon>Bacteria</taxon>
        <taxon>Bacillati</taxon>
        <taxon>Actinomycetota</taxon>
        <taxon>Actinomycetes</taxon>
        <taxon>Kitasatosporales</taxon>
        <taxon>Streptomycetaceae</taxon>
        <taxon>Embleya</taxon>
    </lineage>
</organism>
<protein>
    <submittedName>
        <fullName evidence="10">Membrane protein</fullName>
    </submittedName>
</protein>
<dbReference type="GO" id="GO:0005886">
    <property type="term" value="C:plasma membrane"/>
    <property type="evidence" value="ECO:0007669"/>
    <property type="project" value="UniProtKB-SubCell"/>
</dbReference>
<feature type="transmembrane region" description="Helical" evidence="8">
    <location>
        <begin position="561"/>
        <end position="585"/>
    </location>
</feature>
<evidence type="ECO:0000313" key="11">
    <source>
        <dbReference type="Proteomes" id="UP000286931"/>
    </source>
</evidence>
<proteinExistence type="inferred from homology"/>
<evidence type="ECO:0000256" key="8">
    <source>
        <dbReference type="SAM" id="Phobius"/>
    </source>
</evidence>
<keyword evidence="6 8" id="KW-0472">Membrane</keyword>
<feature type="transmembrane region" description="Helical" evidence="8">
    <location>
        <begin position="205"/>
        <end position="222"/>
    </location>
</feature>
<evidence type="ECO:0000256" key="1">
    <source>
        <dbReference type="ARBA" id="ARBA00004651"/>
    </source>
</evidence>
<feature type="transmembrane region" description="Helical" evidence="8">
    <location>
        <begin position="234"/>
        <end position="252"/>
    </location>
</feature>
<name>A0A401YN06_9ACTN</name>
<feature type="transmembrane region" description="Helical" evidence="8">
    <location>
        <begin position="673"/>
        <end position="695"/>
    </location>
</feature>
<reference evidence="10 11" key="1">
    <citation type="submission" date="2018-12" db="EMBL/GenBank/DDBJ databases">
        <title>Draft genome sequence of Embleya hyalina NBRC 13850T.</title>
        <authorList>
            <person name="Komaki H."/>
            <person name="Hosoyama A."/>
            <person name="Kimura A."/>
            <person name="Ichikawa N."/>
            <person name="Tamura T."/>
        </authorList>
    </citation>
    <scope>NUCLEOTIDE SEQUENCE [LARGE SCALE GENOMIC DNA]</scope>
    <source>
        <strain evidence="10 11">NBRC 13850</strain>
    </source>
</reference>
<feature type="transmembrane region" description="Helical" evidence="8">
    <location>
        <begin position="380"/>
        <end position="399"/>
    </location>
</feature>
<dbReference type="PROSITE" id="PS50156">
    <property type="entry name" value="SSD"/>
    <property type="match status" value="1"/>
</dbReference>
<keyword evidence="5 8" id="KW-1133">Transmembrane helix</keyword>
<dbReference type="Proteomes" id="UP000286931">
    <property type="component" value="Unassembled WGS sequence"/>
</dbReference>
<feature type="transmembrane region" description="Helical" evidence="8">
    <location>
        <begin position="535"/>
        <end position="554"/>
    </location>
</feature>
<evidence type="ECO:0000256" key="4">
    <source>
        <dbReference type="ARBA" id="ARBA00022692"/>
    </source>
</evidence>
<dbReference type="AlphaFoldDB" id="A0A401YN06"/>
<dbReference type="Pfam" id="PF03176">
    <property type="entry name" value="MMPL"/>
    <property type="match status" value="2"/>
</dbReference>
<evidence type="ECO:0000256" key="7">
    <source>
        <dbReference type="SAM" id="MobiDB-lite"/>
    </source>
</evidence>
<feature type="transmembrane region" description="Helical" evidence="8">
    <location>
        <begin position="279"/>
        <end position="302"/>
    </location>
</feature>
<dbReference type="PANTHER" id="PTHR33406">
    <property type="entry name" value="MEMBRANE PROTEIN MJ1562-RELATED"/>
    <property type="match status" value="1"/>
</dbReference>
<feature type="transmembrane region" description="Helical" evidence="8">
    <location>
        <begin position="605"/>
        <end position="626"/>
    </location>
</feature>
<evidence type="ECO:0000256" key="2">
    <source>
        <dbReference type="ARBA" id="ARBA00010157"/>
    </source>
</evidence>
<comment type="caution">
    <text evidence="10">The sequence shown here is derived from an EMBL/GenBank/DDBJ whole genome shotgun (WGS) entry which is preliminary data.</text>
</comment>
<evidence type="ECO:0000313" key="10">
    <source>
        <dbReference type="EMBL" id="GCD95993.1"/>
    </source>
</evidence>
<comment type="similarity">
    <text evidence="2">Belongs to the resistance-nodulation-cell division (RND) (TC 2.A.6) family. MmpL subfamily.</text>
</comment>
<accession>A0A401YN06</accession>
<feature type="transmembrane region" description="Helical" evidence="8">
    <location>
        <begin position="647"/>
        <end position="667"/>
    </location>
</feature>
<dbReference type="PANTHER" id="PTHR33406:SF11">
    <property type="entry name" value="MEMBRANE PROTEIN SCO6666-RELATED"/>
    <property type="match status" value="1"/>
</dbReference>